<feature type="chain" id="PRO_5003102234" evidence="1">
    <location>
        <begin position="22"/>
        <end position="77"/>
    </location>
</feature>
<keyword evidence="1" id="KW-0732">Signal</keyword>
<feature type="signal peptide" evidence="1">
    <location>
        <begin position="1"/>
        <end position="21"/>
    </location>
</feature>
<accession>D7L2L4</accession>
<sequence>MKNSSLLFVLIVVFVISSSENQKMVGEAKKCKAGWACSGEDICKEKCMAKYNGVGTVTYFSFPPETITILCDCVYDC</sequence>
<dbReference type="HOGENOM" id="CLU_199292_0_0_1"/>
<gene>
    <name evidence="2" type="primary">LCR42</name>
    <name evidence="2" type="ORF">ARALYDRAFT_319034</name>
</gene>
<evidence type="ECO:0000256" key="1">
    <source>
        <dbReference type="SAM" id="SignalP"/>
    </source>
</evidence>
<dbReference type="EMBL" id="GL348715">
    <property type="protein sequence ID" value="EFH61812.1"/>
    <property type="molecule type" value="Genomic_DNA"/>
</dbReference>
<protein>
    <submittedName>
        <fullName evidence="2">Low-molecular-weight cysteine-rich 42</fullName>
    </submittedName>
</protein>
<name>D7L2L4_ARALL</name>
<dbReference type="Gramene" id="fgenesh1_pm.C_scaffold_3002050">
    <property type="protein sequence ID" value="fgenesh1_pm.C_scaffold_3002050"/>
    <property type="gene ID" value="fgenesh1_pm.C_scaffold_3002050"/>
</dbReference>
<proteinExistence type="predicted"/>
<organism evidence="3">
    <name type="scientific">Arabidopsis lyrata subsp. lyrata</name>
    <name type="common">Lyre-leaved rock-cress</name>
    <dbReference type="NCBI Taxonomy" id="81972"/>
    <lineage>
        <taxon>Eukaryota</taxon>
        <taxon>Viridiplantae</taxon>
        <taxon>Streptophyta</taxon>
        <taxon>Embryophyta</taxon>
        <taxon>Tracheophyta</taxon>
        <taxon>Spermatophyta</taxon>
        <taxon>Magnoliopsida</taxon>
        <taxon>eudicotyledons</taxon>
        <taxon>Gunneridae</taxon>
        <taxon>Pentapetalae</taxon>
        <taxon>rosids</taxon>
        <taxon>malvids</taxon>
        <taxon>Brassicales</taxon>
        <taxon>Brassicaceae</taxon>
        <taxon>Camelineae</taxon>
        <taxon>Arabidopsis</taxon>
    </lineage>
</organism>
<dbReference type="AlphaFoldDB" id="D7L2L4"/>
<dbReference type="Proteomes" id="UP000008694">
    <property type="component" value="Unassembled WGS sequence"/>
</dbReference>
<reference evidence="3" key="1">
    <citation type="journal article" date="2011" name="Nat. Genet.">
        <title>The Arabidopsis lyrata genome sequence and the basis of rapid genome size change.</title>
        <authorList>
            <person name="Hu T.T."/>
            <person name="Pattyn P."/>
            <person name="Bakker E.G."/>
            <person name="Cao J."/>
            <person name="Cheng J.-F."/>
            <person name="Clark R.M."/>
            <person name="Fahlgren N."/>
            <person name="Fawcett J.A."/>
            <person name="Grimwood J."/>
            <person name="Gundlach H."/>
            <person name="Haberer G."/>
            <person name="Hollister J.D."/>
            <person name="Ossowski S."/>
            <person name="Ottilar R.P."/>
            <person name="Salamov A.A."/>
            <person name="Schneeberger K."/>
            <person name="Spannagl M."/>
            <person name="Wang X."/>
            <person name="Yang L."/>
            <person name="Nasrallah M.E."/>
            <person name="Bergelson J."/>
            <person name="Carrington J.C."/>
            <person name="Gaut B.S."/>
            <person name="Schmutz J."/>
            <person name="Mayer K.F.X."/>
            <person name="Van de Peer Y."/>
            <person name="Grigoriev I.V."/>
            <person name="Nordborg M."/>
            <person name="Weigel D."/>
            <person name="Guo Y.-L."/>
        </authorList>
    </citation>
    <scope>NUCLEOTIDE SEQUENCE [LARGE SCALE GENOMIC DNA]</scope>
    <source>
        <strain evidence="3">cv. MN47</strain>
    </source>
</reference>
<evidence type="ECO:0000313" key="2">
    <source>
        <dbReference type="EMBL" id="EFH61812.1"/>
    </source>
</evidence>
<keyword evidence="3" id="KW-1185">Reference proteome</keyword>
<evidence type="ECO:0000313" key="3">
    <source>
        <dbReference type="Proteomes" id="UP000008694"/>
    </source>
</evidence>
<dbReference type="STRING" id="81972.D7L2L4"/>